<sequence length="112" mass="13116">MDRSDERKNNKKESQCQGIISLLKSNKKTRLRNDSDQPSDWKKSKRPRGRRERSDSTPRQLHKTTTPLHNEEKQTPQMTGLFSRINKIENKNCNTKYAMARCCGKHGAWRMG</sequence>
<protein>
    <submittedName>
        <fullName evidence="2">Uncharacterized protein</fullName>
    </submittedName>
</protein>
<accession>A0A0F7TD81</accession>
<gene>
    <name evidence="2" type="ORF">PMG11_00128</name>
</gene>
<evidence type="ECO:0000256" key="1">
    <source>
        <dbReference type="SAM" id="MobiDB-lite"/>
    </source>
</evidence>
<feature type="region of interest" description="Disordered" evidence="1">
    <location>
        <begin position="1"/>
        <end position="77"/>
    </location>
</feature>
<feature type="compositionally biased region" description="Basic and acidic residues" evidence="1">
    <location>
        <begin position="1"/>
        <end position="14"/>
    </location>
</feature>
<feature type="compositionally biased region" description="Polar residues" evidence="1">
    <location>
        <begin position="57"/>
        <end position="68"/>
    </location>
</feature>
<feature type="compositionally biased region" description="Basic and acidic residues" evidence="1">
    <location>
        <begin position="31"/>
        <end position="42"/>
    </location>
</feature>
<proteinExistence type="predicted"/>
<dbReference type="EMBL" id="CDHK01000001">
    <property type="protein sequence ID" value="CEJ53787.1"/>
    <property type="molecule type" value="Genomic_DNA"/>
</dbReference>
<reference evidence="3" key="1">
    <citation type="journal article" date="2015" name="Genome Announc.">
        <title>Draft genome sequence of the fungus Penicillium brasilianum MG11.</title>
        <authorList>
            <person name="Horn F."/>
            <person name="Linde J."/>
            <person name="Mattern D.J."/>
            <person name="Walther G."/>
            <person name="Guthke R."/>
            <person name="Brakhage A.A."/>
            <person name="Valiante V."/>
        </authorList>
    </citation>
    <scope>NUCLEOTIDE SEQUENCE [LARGE SCALE GENOMIC DNA]</scope>
    <source>
        <strain evidence="3">MG11</strain>
    </source>
</reference>
<dbReference type="AlphaFoldDB" id="A0A0F7TD81"/>
<name>A0A0F7TD81_PENBI</name>
<evidence type="ECO:0000313" key="3">
    <source>
        <dbReference type="Proteomes" id="UP000042958"/>
    </source>
</evidence>
<keyword evidence="3" id="KW-1185">Reference proteome</keyword>
<dbReference type="Proteomes" id="UP000042958">
    <property type="component" value="Unassembled WGS sequence"/>
</dbReference>
<organism evidence="2 3">
    <name type="scientific">Penicillium brasilianum</name>
    <dbReference type="NCBI Taxonomy" id="104259"/>
    <lineage>
        <taxon>Eukaryota</taxon>
        <taxon>Fungi</taxon>
        <taxon>Dikarya</taxon>
        <taxon>Ascomycota</taxon>
        <taxon>Pezizomycotina</taxon>
        <taxon>Eurotiomycetes</taxon>
        <taxon>Eurotiomycetidae</taxon>
        <taxon>Eurotiales</taxon>
        <taxon>Aspergillaceae</taxon>
        <taxon>Penicillium</taxon>
    </lineage>
</organism>
<evidence type="ECO:0000313" key="2">
    <source>
        <dbReference type="EMBL" id="CEJ53787.1"/>
    </source>
</evidence>